<dbReference type="Gene3D" id="3.30.210.10">
    <property type="entry name" value="DNA polymerase, thumb domain"/>
    <property type="match status" value="1"/>
</dbReference>
<sequence length="178" mass="19481">MRVNGTKVRLGDSVICESEVDVFIALGLEYKDPTERNCFDIKFIEEDEAKEKRKSNASADEAGSDSLKTDPPLEDAAVPRQPGHGQLLPGAVLRADNGDDSQQVHGGAGRAQAPPAHDVEHRAAADPERRAGLLLPVSHLLHALHLRLPSHRGFAHWDLWQQPVDARGAATGLWRRSR</sequence>
<evidence type="ECO:0000313" key="3">
    <source>
        <dbReference type="Proteomes" id="UP001165121"/>
    </source>
</evidence>
<evidence type="ECO:0000256" key="1">
    <source>
        <dbReference type="SAM" id="MobiDB-lite"/>
    </source>
</evidence>
<dbReference type="OrthoDB" id="205514at2759"/>
<comment type="caution">
    <text evidence="2">The sequence shown here is derived from an EMBL/GenBank/DDBJ whole genome shotgun (WGS) entry which is preliminary data.</text>
</comment>
<feature type="region of interest" description="Disordered" evidence="1">
    <location>
        <begin position="49"/>
        <end position="125"/>
    </location>
</feature>
<gene>
    <name evidence="2" type="ORF">Pfra01_000941400</name>
</gene>
<accession>A0A9W6XC21</accession>
<name>A0A9W6XC21_9STRA</name>
<dbReference type="EMBL" id="BSXT01000873">
    <property type="protein sequence ID" value="GMF35503.1"/>
    <property type="molecule type" value="Genomic_DNA"/>
</dbReference>
<organism evidence="2 3">
    <name type="scientific">Phytophthora fragariaefolia</name>
    <dbReference type="NCBI Taxonomy" id="1490495"/>
    <lineage>
        <taxon>Eukaryota</taxon>
        <taxon>Sar</taxon>
        <taxon>Stramenopiles</taxon>
        <taxon>Oomycota</taxon>
        <taxon>Peronosporomycetes</taxon>
        <taxon>Peronosporales</taxon>
        <taxon>Peronosporaceae</taxon>
        <taxon>Phytophthora</taxon>
    </lineage>
</organism>
<dbReference type="AlphaFoldDB" id="A0A9W6XC21"/>
<dbReference type="InterPro" id="IPR037160">
    <property type="entry name" value="DNA_Pol_thumb_sf"/>
</dbReference>
<evidence type="ECO:0000313" key="2">
    <source>
        <dbReference type="EMBL" id="GMF35503.1"/>
    </source>
</evidence>
<protein>
    <submittedName>
        <fullName evidence="2">Unnamed protein product</fullName>
    </submittedName>
</protein>
<reference evidence="2" key="1">
    <citation type="submission" date="2023-04" db="EMBL/GenBank/DDBJ databases">
        <title>Phytophthora fragariaefolia NBRC 109709.</title>
        <authorList>
            <person name="Ichikawa N."/>
            <person name="Sato H."/>
            <person name="Tonouchi N."/>
        </authorList>
    </citation>
    <scope>NUCLEOTIDE SEQUENCE</scope>
    <source>
        <strain evidence="2">NBRC 109709</strain>
    </source>
</reference>
<keyword evidence="3" id="KW-1185">Reference proteome</keyword>
<proteinExistence type="predicted"/>
<dbReference type="Proteomes" id="UP001165121">
    <property type="component" value="Unassembled WGS sequence"/>
</dbReference>